<dbReference type="Proteomes" id="UP001474120">
    <property type="component" value="Unassembled WGS sequence"/>
</dbReference>
<keyword evidence="4 6" id="KW-1133">Transmembrane helix</keyword>
<evidence type="ECO:0000256" key="3">
    <source>
        <dbReference type="ARBA" id="ARBA00022692"/>
    </source>
</evidence>
<feature type="transmembrane region" description="Helical" evidence="6">
    <location>
        <begin position="12"/>
        <end position="29"/>
    </location>
</feature>
<feature type="transmembrane region" description="Helical" evidence="6">
    <location>
        <begin position="167"/>
        <end position="188"/>
    </location>
</feature>
<evidence type="ECO:0000256" key="1">
    <source>
        <dbReference type="ARBA" id="ARBA00004141"/>
    </source>
</evidence>
<feature type="transmembrane region" description="Helical" evidence="6">
    <location>
        <begin position="136"/>
        <end position="160"/>
    </location>
</feature>
<reference evidence="7 8" key="1">
    <citation type="submission" date="2024-04" db="EMBL/GenBank/DDBJ databases">
        <title>whole genome sequencing of Lutimonas vermicola strain IMCC1616.</title>
        <authorList>
            <person name="Bae S.S."/>
        </authorList>
    </citation>
    <scope>NUCLEOTIDE SEQUENCE [LARGE SCALE GENOMIC DNA]</scope>
    <source>
        <strain evidence="7 8">IMCC1616</strain>
    </source>
</reference>
<comment type="similarity">
    <text evidence="2">Belongs to the TMEM86 family.</text>
</comment>
<evidence type="ECO:0000256" key="2">
    <source>
        <dbReference type="ARBA" id="ARBA00007375"/>
    </source>
</evidence>
<name>A0ABU9KVV4_9FLAO</name>
<proteinExistence type="inferred from homology"/>
<keyword evidence="5 6" id="KW-0472">Membrane</keyword>
<comment type="caution">
    <text evidence="7">The sequence shown here is derived from an EMBL/GenBank/DDBJ whole genome shotgun (WGS) entry which is preliminary data.</text>
</comment>
<evidence type="ECO:0000313" key="7">
    <source>
        <dbReference type="EMBL" id="MEL4454323.1"/>
    </source>
</evidence>
<evidence type="ECO:0000256" key="5">
    <source>
        <dbReference type="ARBA" id="ARBA00023136"/>
    </source>
</evidence>
<accession>A0ABU9KVV4</accession>
<dbReference type="InterPro" id="IPR012506">
    <property type="entry name" value="TMEM86B-like"/>
</dbReference>
<dbReference type="Pfam" id="PF07947">
    <property type="entry name" value="YhhN"/>
    <property type="match status" value="1"/>
</dbReference>
<dbReference type="PANTHER" id="PTHR31885:SF6">
    <property type="entry name" value="GH04784P"/>
    <property type="match status" value="1"/>
</dbReference>
<dbReference type="PANTHER" id="PTHR31885">
    <property type="entry name" value="GH04784P"/>
    <property type="match status" value="1"/>
</dbReference>
<protein>
    <submittedName>
        <fullName evidence="7">Lysoplasmalogenase</fullName>
    </submittedName>
</protein>
<sequence length="226" mass="25341">MSKNRRLQQVILLIFILVSVIDICAILLGDSLWQTLSKPLIIPALIAYYLIGTSSVNKWYVIALIFSFAGDVLLLDKSNLFLMGIAAFLITQLLYISIFSKGLRGSSFINKLKALLPFLVYFIVLITVLKPGLQDFFIPVLVYGLAISLFGFVALLNYLIKKDMVSLRLLTGALLFIVSDSLIALNKFYQERSIYPVIIMITYIAAQYLIATYMLKSESNTGSKED</sequence>
<feature type="transmembrane region" description="Helical" evidence="6">
    <location>
        <begin position="194"/>
        <end position="215"/>
    </location>
</feature>
<feature type="transmembrane region" description="Helical" evidence="6">
    <location>
        <begin position="81"/>
        <end position="100"/>
    </location>
</feature>
<comment type="subcellular location">
    <subcellularLocation>
        <location evidence="1">Membrane</location>
        <topology evidence="1">Multi-pass membrane protein</topology>
    </subcellularLocation>
</comment>
<feature type="transmembrane region" description="Helical" evidence="6">
    <location>
        <begin position="112"/>
        <end position="130"/>
    </location>
</feature>
<dbReference type="EMBL" id="JBCDNA010000001">
    <property type="protein sequence ID" value="MEL4454323.1"/>
    <property type="molecule type" value="Genomic_DNA"/>
</dbReference>
<organism evidence="7 8">
    <name type="scientific">Lutimonas vermicola</name>
    <dbReference type="NCBI Taxonomy" id="414288"/>
    <lineage>
        <taxon>Bacteria</taxon>
        <taxon>Pseudomonadati</taxon>
        <taxon>Bacteroidota</taxon>
        <taxon>Flavobacteriia</taxon>
        <taxon>Flavobacteriales</taxon>
        <taxon>Flavobacteriaceae</taxon>
        <taxon>Lutimonas</taxon>
    </lineage>
</organism>
<keyword evidence="8" id="KW-1185">Reference proteome</keyword>
<evidence type="ECO:0000256" key="4">
    <source>
        <dbReference type="ARBA" id="ARBA00022989"/>
    </source>
</evidence>
<keyword evidence="3 6" id="KW-0812">Transmembrane</keyword>
<evidence type="ECO:0000313" key="8">
    <source>
        <dbReference type="Proteomes" id="UP001474120"/>
    </source>
</evidence>
<evidence type="ECO:0000256" key="6">
    <source>
        <dbReference type="SAM" id="Phobius"/>
    </source>
</evidence>
<dbReference type="RefSeq" id="WP_342157837.1">
    <property type="nucleotide sequence ID" value="NZ_JBCDNA010000001.1"/>
</dbReference>
<gene>
    <name evidence="7" type="ORF">AABB81_00335</name>
</gene>